<dbReference type="Proteomes" id="UP000078200">
    <property type="component" value="Unassembled WGS sequence"/>
</dbReference>
<dbReference type="AlphaFoldDB" id="A0A1A9UFX1"/>
<evidence type="ECO:0000313" key="2">
    <source>
        <dbReference type="Proteomes" id="UP000078200"/>
    </source>
</evidence>
<organism evidence="1 2">
    <name type="scientific">Glossina austeni</name>
    <name type="common">Savannah tsetse fly</name>
    <dbReference type="NCBI Taxonomy" id="7395"/>
    <lineage>
        <taxon>Eukaryota</taxon>
        <taxon>Metazoa</taxon>
        <taxon>Ecdysozoa</taxon>
        <taxon>Arthropoda</taxon>
        <taxon>Hexapoda</taxon>
        <taxon>Insecta</taxon>
        <taxon>Pterygota</taxon>
        <taxon>Neoptera</taxon>
        <taxon>Endopterygota</taxon>
        <taxon>Diptera</taxon>
        <taxon>Brachycera</taxon>
        <taxon>Muscomorpha</taxon>
        <taxon>Hippoboscoidea</taxon>
        <taxon>Glossinidae</taxon>
        <taxon>Glossina</taxon>
    </lineage>
</organism>
<sequence>MATMMKHAFKSLLFSSKLPTRRPSICSAVNLNLGAHPLRIISNDCSNCCRVTYKHELFSIDYFAYAKEITFDLKVETELLASVASKGHNDSENTVQNTVYPGHKSAASELFRYQKSDFKKKIATGVKEISPIKTDVIETIGLDIRTANDHSTLWYRATLPTFIPAPRKSISSFLDLIWTNFQIPISDVKALNDFRSNHLLVKFSRIISQQI</sequence>
<name>A0A1A9UFX1_GLOAU</name>
<reference evidence="1" key="1">
    <citation type="submission" date="2020-05" db="UniProtKB">
        <authorList>
            <consortium name="EnsemblMetazoa"/>
        </authorList>
    </citation>
    <scope>IDENTIFICATION</scope>
    <source>
        <strain evidence="1">TTRI</strain>
    </source>
</reference>
<dbReference type="EnsemblMetazoa" id="GAUT003583-RA">
    <property type="protein sequence ID" value="GAUT003583-PA"/>
    <property type="gene ID" value="GAUT003583"/>
</dbReference>
<keyword evidence="2" id="KW-1185">Reference proteome</keyword>
<protein>
    <submittedName>
        <fullName evidence="1">Uncharacterized protein</fullName>
    </submittedName>
</protein>
<accession>A0A1A9UFX1</accession>
<proteinExistence type="predicted"/>
<dbReference type="VEuPathDB" id="VectorBase:GAUT003583"/>
<evidence type="ECO:0000313" key="1">
    <source>
        <dbReference type="EnsemblMetazoa" id="GAUT003583-PA"/>
    </source>
</evidence>